<dbReference type="STRING" id="1231623.Tasa_010_232"/>
<keyword evidence="2 4" id="KW-0472">Membrane</keyword>
<comment type="caution">
    <text evidence="7">The sequence shown here is derived from an EMBL/GenBank/DDBJ whole genome shotgun (WGS) entry which is preliminary data.</text>
</comment>
<dbReference type="PANTHER" id="PTHR30189:SF1">
    <property type="entry name" value="LPS-ASSEMBLY PROTEIN LPTD"/>
    <property type="match status" value="1"/>
</dbReference>
<evidence type="ECO:0000256" key="2">
    <source>
        <dbReference type="ARBA" id="ARBA00023136"/>
    </source>
</evidence>
<evidence type="ECO:0000256" key="4">
    <source>
        <dbReference type="HAMAP-Rule" id="MF_01411"/>
    </source>
</evidence>
<protein>
    <recommendedName>
        <fullName evidence="4">LPS-assembly protein LptD</fullName>
    </recommendedName>
</protein>
<dbReference type="AlphaFoldDB" id="A0A0D6MJN8"/>
<dbReference type="Pfam" id="PF04453">
    <property type="entry name" value="LptD"/>
    <property type="match status" value="1"/>
</dbReference>
<dbReference type="GO" id="GO:0009279">
    <property type="term" value="C:cell outer membrane"/>
    <property type="evidence" value="ECO:0007669"/>
    <property type="project" value="UniProtKB-SubCell"/>
</dbReference>
<organism evidence="7 8">
    <name type="scientific">Tanticharoenia sakaeratensis NBRC 103193</name>
    <dbReference type="NCBI Taxonomy" id="1231623"/>
    <lineage>
        <taxon>Bacteria</taxon>
        <taxon>Pseudomonadati</taxon>
        <taxon>Pseudomonadota</taxon>
        <taxon>Alphaproteobacteria</taxon>
        <taxon>Acetobacterales</taxon>
        <taxon>Acetobacteraceae</taxon>
        <taxon>Tanticharoenia</taxon>
    </lineage>
</organism>
<dbReference type="HAMAP" id="MF_01411">
    <property type="entry name" value="LPS_assembly_LptD"/>
    <property type="match status" value="1"/>
</dbReference>
<evidence type="ECO:0000256" key="1">
    <source>
        <dbReference type="ARBA" id="ARBA00022729"/>
    </source>
</evidence>
<dbReference type="GO" id="GO:0043165">
    <property type="term" value="P:Gram-negative-bacterium-type cell outer membrane assembly"/>
    <property type="evidence" value="ECO:0007669"/>
    <property type="project" value="UniProtKB-UniRule"/>
</dbReference>
<evidence type="ECO:0000313" key="8">
    <source>
        <dbReference type="Proteomes" id="UP000032679"/>
    </source>
</evidence>
<dbReference type="GO" id="GO:0015920">
    <property type="term" value="P:lipopolysaccharide transport"/>
    <property type="evidence" value="ECO:0007669"/>
    <property type="project" value="InterPro"/>
</dbReference>
<dbReference type="EMBL" id="BALE01000010">
    <property type="protein sequence ID" value="GAN53685.1"/>
    <property type="molecule type" value="Genomic_DNA"/>
</dbReference>
<name>A0A0D6MJN8_9PROT</name>
<accession>A0A0D6MJN8</accession>
<reference evidence="7 8" key="1">
    <citation type="submission" date="2012-10" db="EMBL/GenBank/DDBJ databases">
        <title>Genome sequencing of Tanticharoenia sakaeratensis NBRC 103193.</title>
        <authorList>
            <person name="Azuma Y."/>
            <person name="Hadano H."/>
            <person name="Hirakawa H."/>
            <person name="Matsushita K."/>
        </authorList>
    </citation>
    <scope>NUCLEOTIDE SEQUENCE [LARGE SCALE GENOMIC DNA]</scope>
    <source>
        <strain evidence="7 8">NBRC 103193</strain>
    </source>
</reference>
<comment type="function">
    <text evidence="4">Involved in the assembly of lipopolysaccharide (LPS) at the surface of the outer membrane.</text>
</comment>
<sequence>MQTPPFASSYARSERPHAPSRGLIGAALVMSHLGRRAGAIDSRRALAAATTLAGVSAALALILPDRNAYAAMQRAQQPIVVVGKPTSKNAPDTFVADQVQTDTKTNITTWTGNVQVWQGDQAMRADVITYDRNSGVLAARGHVAITEPDGSTTYSDYVELSDGMKDGITTQMYARMQNNAKLAANGSRRTAGQINDMTHAVYTACEICLKHPERAPFWQFQAFDATQDHEHQRLEFSHAWLEFFGYPVFYMPIFSMSDPSVKRQSGFLMPGISPHDRYLGTYLTVPYFWAIDKQSDLTVQGLVSTRTGPQITGQYRNLMNFGSLSVLGAVAYDTHRQGAFTNTFGNSVSAQDDRGLQGYVFAQGMFDINRNWRAGANVNLASSANYMRDYRISGYGSQTLNSNVYLEGFGVGSYARLDSQYYQGLNQGVISDSALPFVLPRFTYAFQGQPDVLGGRFSAQSTDFDLYRPDGVSDQRAQLQMNWNRPFHNRLGQQWLLTLRVDSMVYRANELYKQPLYYGTGHNQTTGQVLPTVALKMNWPFLRTFAHGNGTQILEPIVQAIAAPNTGNSANDYLPNEDSLSYEFTDSTLFSLNRNLGTDRLDGGLRGNVGLHTNWTWRGHVIDMLVGESLQEHIDHNQLPYSGLMHHASDPVGRIRFTPNRFVDLTARGRYDPWHGRVDFGEGLLSAGVPLLHVNAGYIYQPVTPYYYYATNYRVSGPTSIYYTPTNEVTAGFSTHYKEYHVSAYARRSLSRKAFVAVGGDLGYSNDCFGLDILAIKQYTYIGGQQRNMTILFNFTFKTIGTFGING</sequence>
<evidence type="ECO:0000256" key="3">
    <source>
        <dbReference type="ARBA" id="ARBA00023237"/>
    </source>
</evidence>
<dbReference type="Gene3D" id="2.60.450.10">
    <property type="entry name" value="Lipopolysaccharide (LPS) transport protein A like domain"/>
    <property type="match status" value="1"/>
</dbReference>
<dbReference type="InterPro" id="IPR020889">
    <property type="entry name" value="LipoPS_assembly_LptD"/>
</dbReference>
<comment type="similarity">
    <text evidence="4">Belongs to the LptD family.</text>
</comment>
<comment type="caution">
    <text evidence="4">Lacks conserved residue(s) required for the propagation of feature annotation.</text>
</comment>
<keyword evidence="1 4" id="KW-0732">Signal</keyword>
<dbReference type="Proteomes" id="UP000032679">
    <property type="component" value="Unassembled WGS sequence"/>
</dbReference>
<dbReference type="InterPro" id="IPR007543">
    <property type="entry name" value="LptD_C"/>
</dbReference>
<keyword evidence="3 4" id="KW-0998">Cell outer membrane</keyword>
<keyword evidence="8" id="KW-1185">Reference proteome</keyword>
<dbReference type="Pfam" id="PF03968">
    <property type="entry name" value="LptD_N"/>
    <property type="match status" value="1"/>
</dbReference>
<dbReference type="GO" id="GO:1990351">
    <property type="term" value="C:transporter complex"/>
    <property type="evidence" value="ECO:0007669"/>
    <property type="project" value="TreeGrafter"/>
</dbReference>
<feature type="domain" description="LptD C-terminal" evidence="6">
    <location>
        <begin position="357"/>
        <end position="714"/>
    </location>
</feature>
<dbReference type="InterPro" id="IPR050218">
    <property type="entry name" value="LptD"/>
</dbReference>
<feature type="domain" description="Organic solvent tolerance-like N-terminal" evidence="5">
    <location>
        <begin position="96"/>
        <end position="180"/>
    </location>
</feature>
<dbReference type="PANTHER" id="PTHR30189">
    <property type="entry name" value="LPS-ASSEMBLY PROTEIN"/>
    <property type="match status" value="1"/>
</dbReference>
<comment type="subunit">
    <text evidence="4">Component of the lipopolysaccharide transport and assembly complex.</text>
</comment>
<evidence type="ECO:0000259" key="6">
    <source>
        <dbReference type="Pfam" id="PF04453"/>
    </source>
</evidence>
<evidence type="ECO:0000313" key="7">
    <source>
        <dbReference type="EMBL" id="GAN53685.1"/>
    </source>
</evidence>
<dbReference type="InterPro" id="IPR005653">
    <property type="entry name" value="OstA-like_N"/>
</dbReference>
<comment type="subcellular location">
    <subcellularLocation>
        <location evidence="4">Cell outer membrane</location>
    </subcellularLocation>
</comment>
<proteinExistence type="inferred from homology"/>
<evidence type="ECO:0000259" key="5">
    <source>
        <dbReference type="Pfam" id="PF03968"/>
    </source>
</evidence>
<gene>
    <name evidence="4" type="primary">lptD</name>
    <name evidence="7" type="ORF">Tasa_010_232</name>
</gene>